<dbReference type="Ensembl" id="ENSLACT00000010107.1">
    <property type="protein sequence ID" value="ENSLACP00000010030.1"/>
    <property type="gene ID" value="ENSLACG00000008841.1"/>
</dbReference>
<dbReference type="EMBL" id="AFYH01199355">
    <property type="status" value="NOT_ANNOTATED_CDS"/>
    <property type="molecule type" value="Genomic_DNA"/>
</dbReference>
<organism evidence="1 2">
    <name type="scientific">Latimeria chalumnae</name>
    <name type="common">Coelacanth</name>
    <dbReference type="NCBI Taxonomy" id="7897"/>
    <lineage>
        <taxon>Eukaryota</taxon>
        <taxon>Metazoa</taxon>
        <taxon>Chordata</taxon>
        <taxon>Craniata</taxon>
        <taxon>Vertebrata</taxon>
        <taxon>Euteleostomi</taxon>
        <taxon>Coelacanthiformes</taxon>
        <taxon>Coelacanthidae</taxon>
        <taxon>Latimeria</taxon>
    </lineage>
</organism>
<reference evidence="1" key="3">
    <citation type="submission" date="2025-09" db="UniProtKB">
        <authorList>
            <consortium name="Ensembl"/>
        </authorList>
    </citation>
    <scope>IDENTIFICATION</scope>
</reference>
<dbReference type="GeneTree" id="ENSGT00940000167718"/>
<proteinExistence type="predicted"/>
<dbReference type="InParanoid" id="H3AK59"/>
<name>H3AK59_LATCH</name>
<evidence type="ECO:0000313" key="1">
    <source>
        <dbReference type="Ensembl" id="ENSLACP00000010030.1"/>
    </source>
</evidence>
<sequence>LQDIETTNRPARRIALISREIDITALSETRWAEEGQLKEIGADYTFFWIGHPKEERREAGVGFAMKSNIVSKLESLPKGVNHHPTITLFQLSNKIQNNMDAPSLQTLAPDPLHPGLSEGSKLDLQLVPLQRPQGGKPPIKLNVAKLKAEGVKDQLRLALEKHLSTVNTASGNIEMDWKNFRDALYSAASKTLGSKHQDWFEENYMEIKQLLNEKHTLHLAWLNDPSSASKKAAYYNKCKEVQIKLRTMQDKWWSDKAKKPQMYADKNDMK</sequence>
<dbReference type="eggNOG" id="KOG1075">
    <property type="taxonomic scope" value="Eukaryota"/>
</dbReference>
<dbReference type="AlphaFoldDB" id="H3AK59"/>
<keyword evidence="2" id="KW-1185">Reference proteome</keyword>
<accession>H3AK59</accession>
<dbReference type="Proteomes" id="UP000008672">
    <property type="component" value="Unassembled WGS sequence"/>
</dbReference>
<reference evidence="1" key="2">
    <citation type="submission" date="2025-08" db="UniProtKB">
        <authorList>
            <consortium name="Ensembl"/>
        </authorList>
    </citation>
    <scope>IDENTIFICATION</scope>
</reference>
<dbReference type="HOGENOM" id="CLU_1122285_0_0_1"/>
<reference evidence="2" key="1">
    <citation type="submission" date="2011-08" db="EMBL/GenBank/DDBJ databases">
        <title>The draft genome of Latimeria chalumnae.</title>
        <authorList>
            <person name="Di Palma F."/>
            <person name="Alfoldi J."/>
            <person name="Johnson J."/>
            <person name="Berlin A."/>
            <person name="Gnerre S."/>
            <person name="Jaffe D."/>
            <person name="MacCallum I."/>
            <person name="Young S."/>
            <person name="Walker B.J."/>
            <person name="Lander E."/>
            <person name="Lindblad-Toh K."/>
        </authorList>
    </citation>
    <scope>NUCLEOTIDE SEQUENCE [LARGE SCALE GENOMIC DNA]</scope>
    <source>
        <strain evidence="2">Wild caught</strain>
    </source>
</reference>
<dbReference type="OMA" id="SGHAIED"/>
<protein>
    <submittedName>
        <fullName evidence="1">Uncharacterized protein</fullName>
    </submittedName>
</protein>
<evidence type="ECO:0000313" key="2">
    <source>
        <dbReference type="Proteomes" id="UP000008672"/>
    </source>
</evidence>
<dbReference type="Bgee" id="ENSLACG00000008841">
    <property type="expression patterns" value="Expressed in chordate pharynx"/>
</dbReference>